<evidence type="ECO:0000313" key="5">
    <source>
        <dbReference type="EMBL" id="LAB69379.1"/>
    </source>
</evidence>
<feature type="region of interest" description="Disordered" evidence="4">
    <location>
        <begin position="750"/>
        <end position="785"/>
    </location>
</feature>
<feature type="compositionally biased region" description="Polar residues" evidence="4">
    <location>
        <begin position="842"/>
        <end position="853"/>
    </location>
</feature>
<dbReference type="GO" id="GO:0016740">
    <property type="term" value="F:transferase activity"/>
    <property type="evidence" value="ECO:0007669"/>
    <property type="project" value="UniProtKB-KW"/>
</dbReference>
<dbReference type="SUPFAM" id="SSF48452">
    <property type="entry name" value="TPR-like"/>
    <property type="match status" value="1"/>
</dbReference>
<evidence type="ECO:0000256" key="3">
    <source>
        <dbReference type="ARBA" id="ARBA00029872"/>
    </source>
</evidence>
<dbReference type="InterPro" id="IPR019183">
    <property type="entry name" value="NAA25_NatB_aux_su"/>
</dbReference>
<accession>A0A2P2I5T6</accession>
<protein>
    <recommendedName>
        <fullName evidence="3">N-terminal acetyltransferase B complex subunit MDM20 homolog</fullName>
    </recommendedName>
</protein>
<feature type="compositionally biased region" description="Low complexity" evidence="4">
    <location>
        <begin position="515"/>
        <end position="536"/>
    </location>
</feature>
<feature type="compositionally biased region" description="Low complexity" evidence="4">
    <location>
        <begin position="764"/>
        <end position="785"/>
    </location>
</feature>
<organism evidence="5">
    <name type="scientific">Hirondellea gigas</name>
    <dbReference type="NCBI Taxonomy" id="1518452"/>
    <lineage>
        <taxon>Eukaryota</taxon>
        <taxon>Metazoa</taxon>
        <taxon>Ecdysozoa</taxon>
        <taxon>Arthropoda</taxon>
        <taxon>Crustacea</taxon>
        <taxon>Multicrustacea</taxon>
        <taxon>Malacostraca</taxon>
        <taxon>Eumalacostraca</taxon>
        <taxon>Peracarida</taxon>
        <taxon>Amphipoda</taxon>
        <taxon>Amphilochidea</taxon>
        <taxon>Lysianassida</taxon>
        <taxon>Lysianassidira</taxon>
        <taxon>Lysianassoidea</taxon>
        <taxon>Lysianassidae</taxon>
        <taxon>Hirondellea</taxon>
    </lineage>
</organism>
<evidence type="ECO:0000256" key="1">
    <source>
        <dbReference type="ARBA" id="ARBA00006298"/>
    </source>
</evidence>
<comment type="similarity">
    <text evidence="1">Belongs to the MDM20/NAA25 family.</text>
</comment>
<feature type="region of interest" description="Disordered" evidence="4">
    <location>
        <begin position="836"/>
        <end position="861"/>
    </location>
</feature>
<dbReference type="GO" id="GO:0031416">
    <property type="term" value="C:NatB complex"/>
    <property type="evidence" value="ECO:0007669"/>
    <property type="project" value="TreeGrafter"/>
</dbReference>
<dbReference type="InterPro" id="IPR011990">
    <property type="entry name" value="TPR-like_helical_dom_sf"/>
</dbReference>
<feature type="compositionally biased region" description="Polar residues" evidence="4">
    <location>
        <begin position="477"/>
        <end position="487"/>
    </location>
</feature>
<keyword evidence="2" id="KW-0802">TPR repeat</keyword>
<reference evidence="5" key="1">
    <citation type="journal article" date="2018" name="Biosci. Biotechnol. Biochem.">
        <title>Polysaccharide hydrolase of the hadal zone amphipods Hirondellea gigas.</title>
        <authorList>
            <person name="Kobayashi H."/>
            <person name="Nagahama T."/>
            <person name="Arai W."/>
            <person name="Sasagawa Y."/>
            <person name="Umeda M."/>
            <person name="Hayashi T."/>
            <person name="Nikaido I."/>
            <person name="Watanabe H."/>
            <person name="Oguri K."/>
            <person name="Kitazato H."/>
            <person name="Fujioka K."/>
            <person name="Kido Y."/>
            <person name="Takami H."/>
        </authorList>
    </citation>
    <scope>NUCLEOTIDE SEQUENCE</scope>
    <source>
        <tissue evidence="5">Whole body</tissue>
    </source>
</reference>
<dbReference type="EMBL" id="IACF01003769">
    <property type="protein sequence ID" value="LAB69379.1"/>
    <property type="molecule type" value="mRNA"/>
</dbReference>
<dbReference type="PANTHER" id="PTHR22767">
    <property type="entry name" value="N-TERMINAL ACETYLTRANSFERASE-RELATED"/>
    <property type="match status" value="1"/>
</dbReference>
<feature type="compositionally biased region" description="Polar residues" evidence="4">
    <location>
        <begin position="750"/>
        <end position="763"/>
    </location>
</feature>
<feature type="region of interest" description="Disordered" evidence="4">
    <location>
        <begin position="477"/>
        <end position="544"/>
    </location>
</feature>
<proteinExistence type="evidence at transcript level"/>
<name>A0A2P2I5T6_9CRUS</name>
<dbReference type="PANTHER" id="PTHR22767:SF3">
    <property type="entry name" value="N-ALPHA-ACETYLTRANSFERASE 25, NATB AUXILIARY SUBUNIT"/>
    <property type="match status" value="1"/>
</dbReference>
<dbReference type="Gene3D" id="1.25.40.1040">
    <property type="match status" value="1"/>
</dbReference>
<dbReference type="Pfam" id="PF09797">
    <property type="entry name" value="NatB_MDM20"/>
    <property type="match status" value="2"/>
</dbReference>
<keyword evidence="5" id="KW-0808">Transferase</keyword>
<feature type="compositionally biased region" description="Polar residues" evidence="4">
    <location>
        <begin position="496"/>
        <end position="514"/>
    </location>
</feature>
<dbReference type="AlphaFoldDB" id="A0A2P2I5T6"/>
<evidence type="ECO:0000256" key="2">
    <source>
        <dbReference type="ARBA" id="ARBA00022803"/>
    </source>
</evidence>
<evidence type="ECO:0000256" key="4">
    <source>
        <dbReference type="SAM" id="MobiDB-lite"/>
    </source>
</evidence>
<sequence>MAGRAVVDESIVERRLRPVYEWLDLGYTRKAIQECDKVLKKQPSLQCARILRALALLRLGKPDEAENAVAQVVQEGPTDDSTLQVLTIYYREIHDLEKICEIYEEATRKDSKSEELLSQLFMAYVRVANYKKQQLTAMALYKLKPKNPYYFWAVISIVMQARELPAEDSSAKVCLTLAERMVEKFFKEGKLEAEAEVVAYLYILELQNKYTDALDILDSDLADKITQQPANFLQLKRVHYHVSLQHWQEANNICRDLIDTERDNWQHYEGLCSSALKLHAERNIDGDMSVLEGCVKFLRDVLADSIKQHGTKYRAPYLALMQLVYALNDAGLQDLVPKLGVRMEDEMLGYLSRFGSKWCAFSDVRRFFPLIPQESVPALLQQLRDRVVLDDDGFPQDVHMLHSHLTWLQVSRCLQTATAADSTVNHHLQSADELVQLYNNTQHLACQTTATDIRRNDIYVVLASHSVLHALSILTSRSSGQSKSGGYSASCDGHTKQYTNETTQSNKEAMQSTIENTQSSTENNQSTTESNQSTTEPAQSTTESANADIISQHRRDLATASQLLVKLAAILEAAVASSKANFQLKLLLLQVYNMIGASGSCSNCYESLEIKSVQLDTLGNVLALQAVDAAHYNLATSIFSPTNSFFVNAAKDTCEPMMQAYKYGSLTRIPEFGEFRERLEQSVHFSTVTAEQMLLDLTYTCSNHKAAVVILEMQSISPEEDRPAYGSLVDNTDHSVKIAWRCVYSEGTEENSNSNKAQENTAKSNSSSGDTSNGCDSNNSSCGDNSRGCGSSKRACGKRSCACSNPSLTRPAPVVLDELKARTATLRLLGAAYNASKGRGGASNSSKSLTNGTVDHKSSSSISSKGVEQLTVVLAELQHILAHKQNTDTTDPSSSLATDCTTLGCSRTVGSYLRGGYVQCILEHATLLLHMHQSYRITDNSNSKKNSNRENSQVSLCEASLLRLFTAASTQLKILNCTAATASISNTMALHTLHHTLQTVGIVFVLLGFSSTVMRGSRAAGGGKKNRKKKDSPAQVESVKEFLRYVRWIESRLESLSCALTVKLETAKTNSRNNVASLYSSVSTCFTDALNGEWDVAHVTPPTPDAIDVDMAQLTITDRLTNGVDNKKKKNMLKNFPAGAAAAPPQDLTKTEMSVDSLDARKPDFVKICLIIDSSYQESLANLKNSVAAKLKYVSSLKL</sequence>